<comment type="subunit">
    <text evidence="8">Part of the Bam complex.</text>
</comment>
<dbReference type="InterPro" id="IPR039910">
    <property type="entry name" value="D15-like"/>
</dbReference>
<feature type="domain" description="POTRA" evidence="10">
    <location>
        <begin position="22"/>
        <end position="89"/>
    </location>
</feature>
<feature type="domain" description="POTRA" evidence="10">
    <location>
        <begin position="345"/>
        <end position="419"/>
    </location>
</feature>
<keyword evidence="6 8" id="KW-0472">Membrane</keyword>
<dbReference type="Pfam" id="PF07244">
    <property type="entry name" value="POTRA"/>
    <property type="match status" value="4"/>
</dbReference>
<evidence type="ECO:0000256" key="8">
    <source>
        <dbReference type="HAMAP-Rule" id="MF_01430"/>
    </source>
</evidence>
<evidence type="ECO:0000313" key="11">
    <source>
        <dbReference type="EMBL" id="ODS23954.1"/>
    </source>
</evidence>
<evidence type="ECO:0000256" key="1">
    <source>
        <dbReference type="ARBA" id="ARBA00004370"/>
    </source>
</evidence>
<feature type="signal peptide" evidence="8">
    <location>
        <begin position="1"/>
        <end position="19"/>
    </location>
</feature>
<dbReference type="Pfam" id="PF01103">
    <property type="entry name" value="Omp85"/>
    <property type="match status" value="1"/>
</dbReference>
<dbReference type="FunFam" id="3.10.20.310:FF:000002">
    <property type="entry name" value="Outer membrane protein assembly factor BamA"/>
    <property type="match status" value="1"/>
</dbReference>
<evidence type="ECO:0000256" key="4">
    <source>
        <dbReference type="ARBA" id="ARBA00022729"/>
    </source>
</evidence>
<evidence type="ECO:0000256" key="5">
    <source>
        <dbReference type="ARBA" id="ARBA00022737"/>
    </source>
</evidence>
<dbReference type="PANTHER" id="PTHR12815:SF23">
    <property type="entry name" value="OUTER MEMBRANE PROTEIN ASSEMBLY FACTOR BAMA"/>
    <property type="match status" value="1"/>
</dbReference>
<dbReference type="PANTHER" id="PTHR12815">
    <property type="entry name" value="SORTING AND ASSEMBLY MACHINERY SAMM50 PROTEIN FAMILY MEMBER"/>
    <property type="match status" value="1"/>
</dbReference>
<dbReference type="InterPro" id="IPR010827">
    <property type="entry name" value="BamA/TamA_POTRA"/>
</dbReference>
<proteinExistence type="inferred from homology"/>
<keyword evidence="4 8" id="KW-0732">Signal</keyword>
<gene>
    <name evidence="8" type="primary">bamA</name>
    <name evidence="11" type="ORF">AB835_06365</name>
</gene>
<dbReference type="Gene3D" id="2.40.160.50">
    <property type="entry name" value="membrane protein fhac: a member of the omp85/tpsb transporter family"/>
    <property type="match status" value="1"/>
</dbReference>
<evidence type="ECO:0000256" key="3">
    <source>
        <dbReference type="ARBA" id="ARBA00022692"/>
    </source>
</evidence>
<dbReference type="GO" id="GO:1990063">
    <property type="term" value="C:Bam protein complex"/>
    <property type="evidence" value="ECO:0007669"/>
    <property type="project" value="TreeGrafter"/>
</dbReference>
<evidence type="ECO:0000256" key="9">
    <source>
        <dbReference type="NCBIfam" id="TIGR03303"/>
    </source>
</evidence>
<comment type="subcellular location">
    <subcellularLocation>
        <location evidence="8">Cell outer membrane</location>
    </subcellularLocation>
    <subcellularLocation>
        <location evidence="1">Membrane</location>
    </subcellularLocation>
</comment>
<dbReference type="Gene3D" id="3.10.20.310">
    <property type="entry name" value="membrane protein fhac"/>
    <property type="match status" value="5"/>
</dbReference>
<dbReference type="PIRSF" id="PIRSF006076">
    <property type="entry name" value="OM_assembly_OMP85"/>
    <property type="match status" value="1"/>
</dbReference>
<comment type="caution">
    <text evidence="11">The sequence shown here is derived from an EMBL/GenBank/DDBJ whole genome shotgun (WGS) entry which is preliminary data.</text>
</comment>
<organism evidence="11 12">
    <name type="scientific">Candidatus Endobugula sertula</name>
    <name type="common">Bugula neritina bacterial symbiont</name>
    <dbReference type="NCBI Taxonomy" id="62101"/>
    <lineage>
        <taxon>Bacteria</taxon>
        <taxon>Pseudomonadati</taxon>
        <taxon>Pseudomonadota</taxon>
        <taxon>Gammaproteobacteria</taxon>
        <taxon>Cellvibrionales</taxon>
        <taxon>Cellvibrionaceae</taxon>
        <taxon>Candidatus Endobugula</taxon>
    </lineage>
</organism>
<dbReference type="Proteomes" id="UP000242502">
    <property type="component" value="Unassembled WGS sequence"/>
</dbReference>
<accession>A0A1D2QQZ3</accession>
<evidence type="ECO:0000256" key="2">
    <source>
        <dbReference type="ARBA" id="ARBA00022452"/>
    </source>
</evidence>
<protein>
    <recommendedName>
        <fullName evidence="8 9">Outer membrane protein assembly factor BamA</fullName>
    </recommendedName>
</protein>
<dbReference type="STRING" id="62101.AB835_06365"/>
<evidence type="ECO:0000256" key="7">
    <source>
        <dbReference type="ARBA" id="ARBA00023237"/>
    </source>
</evidence>
<feature type="domain" description="POTRA" evidence="10">
    <location>
        <begin position="173"/>
        <end position="261"/>
    </location>
</feature>
<reference evidence="11 12" key="1">
    <citation type="journal article" date="2016" name="Appl. Environ. Microbiol.">
        <title>Lack of Overt Genome Reduction in the Bryostatin-Producing Bryozoan Symbiont "Candidatus Endobugula sertula".</title>
        <authorList>
            <person name="Miller I.J."/>
            <person name="Vanee N."/>
            <person name="Fong S.S."/>
            <person name="Lim-Fong G.E."/>
            <person name="Kwan J.C."/>
        </authorList>
    </citation>
    <scope>NUCLEOTIDE SEQUENCE [LARGE SCALE GENOMIC DNA]</scope>
    <source>
        <strain evidence="11">AB1-4</strain>
    </source>
</reference>
<evidence type="ECO:0000313" key="12">
    <source>
        <dbReference type="Proteomes" id="UP000242502"/>
    </source>
</evidence>
<dbReference type="HAMAP" id="MF_01430">
    <property type="entry name" value="OM_assembly_BamA"/>
    <property type="match status" value="1"/>
</dbReference>
<keyword evidence="3 8" id="KW-0812">Transmembrane</keyword>
<dbReference type="PROSITE" id="PS51779">
    <property type="entry name" value="POTRA"/>
    <property type="match status" value="4"/>
</dbReference>
<dbReference type="InterPro" id="IPR000184">
    <property type="entry name" value="Bac_surfAg_D15"/>
</dbReference>
<keyword evidence="7 8" id="KW-0998">Cell outer membrane</keyword>
<dbReference type="NCBIfam" id="TIGR03303">
    <property type="entry name" value="OM_YaeT"/>
    <property type="match status" value="1"/>
</dbReference>
<dbReference type="AlphaFoldDB" id="A0A1D2QQZ3"/>
<dbReference type="GO" id="GO:0043165">
    <property type="term" value="P:Gram-negative-bacterium-type cell outer membrane assembly"/>
    <property type="evidence" value="ECO:0007669"/>
    <property type="project" value="UniProtKB-UniRule"/>
</dbReference>
<dbReference type="GO" id="GO:0051205">
    <property type="term" value="P:protein insertion into membrane"/>
    <property type="evidence" value="ECO:0007669"/>
    <property type="project" value="UniProtKB-UniRule"/>
</dbReference>
<evidence type="ECO:0000256" key="6">
    <source>
        <dbReference type="ARBA" id="ARBA00023136"/>
    </source>
</evidence>
<comment type="similarity">
    <text evidence="8">Belongs to the BamA family.</text>
</comment>
<dbReference type="InterPro" id="IPR034746">
    <property type="entry name" value="POTRA"/>
</dbReference>
<comment type="function">
    <text evidence="8">Part of the outer membrane protein assembly complex, which is involved in assembly and insertion of beta-barrel proteins into the outer membrane.</text>
</comment>
<evidence type="ECO:0000259" key="10">
    <source>
        <dbReference type="PROSITE" id="PS51779"/>
    </source>
</evidence>
<keyword evidence="5 8" id="KW-0677">Repeat</keyword>
<keyword evidence="2 8" id="KW-1134">Transmembrane beta strand</keyword>
<dbReference type="InterPro" id="IPR023707">
    <property type="entry name" value="OM_assembly_BamA"/>
</dbReference>
<sequence precursor="true">MSFFIRCFLLSLISLSVLAETFRVDDIRIEGLQRVSAKTVFSTLSIKVNTEVSSVQLQDAVRELFKTGFFSDIDIARDGSVLIISVSELPAINKIGVTGNSIIATEPLLEGLKEIGLVEGDIFKRSALEHIKRELNDQYSSVGRYATQIQTRVLELEQNKVNIAIKVIEGKVATIKHVNIVGNQQYSDKAIQSLFEIKKSGKWSWITGSDKYAKQKLLGDLERLKSFYFDRGYLEFETISTQVSLSPNKQEVYITINIFEGERYTVSEVEIAGNPIVSIEEIKTFVTVKQGDVFSQKELITTSANIRNRLGNEGYSFANVRGEPELNKEDKTAKVIVFIEPGNIFYVRRIIFKGNTTTQDNVLRREMRQLEGAPVSKEKLDQSHLRLEQLSLFSDVIMQMHPVPGRSDQIDVVFTVIEQPSGNIEASVGYSPGNGLTLILGLQQNNWLGTGNTFGFKVSNSDVLTSYSLNFTNPYFTPDGVSRGVKLSYEERDLNELNISSFSTDRFGLKVTFGYPISEQSRLSWGIGVEDINVQAGAEAVQEIIGSPRPRSGVDNVYMSNSDFNNITGLVDSNRNGFFDENDRITVAGRASLPTLTSPANDIADSQFTASPTGFLDKYGDDFSTLNLSLGWNKSSLNRGIFPTKGMSQNVNVEVTVPGTDLEFYKLIYRNQFYTSISKNYTLRFKNKIGYADSYGSFDTLPFFENFFSGGSDSVRGFKHSTLGPKGTPAVSYVALPYLTTGGEKRFAYVASDDAGGPLVTFEDTDSQTIGGNILFETGMELIFPTPFTRNVKSLRTIFFVDAGNVFSDDCVSTQSSCSGFDINRLSSSAGIGLQWFSPAGPLSIYFSKAIQKQPFDRTETFQFSLGQRF</sequence>
<feature type="domain" description="POTRA" evidence="10">
    <location>
        <begin position="90"/>
        <end position="170"/>
    </location>
</feature>
<name>A0A1D2QQZ3_9GAMM</name>
<dbReference type="EMBL" id="MDLC01000017">
    <property type="protein sequence ID" value="ODS23954.1"/>
    <property type="molecule type" value="Genomic_DNA"/>
</dbReference>
<feature type="chain" id="PRO_5009006181" description="Outer membrane protein assembly factor BamA" evidence="8">
    <location>
        <begin position="20"/>
        <end position="870"/>
    </location>
</feature>